<dbReference type="PRINTS" id="PR00505">
    <property type="entry name" value="D12N6MTFRASE"/>
</dbReference>
<protein>
    <recommendedName>
        <fullName evidence="2">site-specific DNA-methyltransferase (adenine-specific)</fullName>
        <ecNumber evidence="2">2.1.1.72</ecNumber>
    </recommendedName>
</protein>
<reference evidence="7 8" key="1">
    <citation type="submission" date="2024-09" db="EMBL/GenBank/DDBJ databases">
        <authorList>
            <person name="Sun Q."/>
            <person name="Mori K."/>
        </authorList>
    </citation>
    <scope>NUCLEOTIDE SEQUENCE [LARGE SCALE GENOMIC DNA]</scope>
    <source>
        <strain evidence="7 8">JCM 3331</strain>
    </source>
</reference>
<comment type="catalytic activity">
    <reaction evidence="6">
        <text>a 2'-deoxyadenosine in DNA + S-adenosyl-L-methionine = an N(6)-methyl-2'-deoxyadenosine in DNA + S-adenosyl-L-homocysteine + H(+)</text>
        <dbReference type="Rhea" id="RHEA:15197"/>
        <dbReference type="Rhea" id="RHEA-COMP:12418"/>
        <dbReference type="Rhea" id="RHEA-COMP:12419"/>
        <dbReference type="ChEBI" id="CHEBI:15378"/>
        <dbReference type="ChEBI" id="CHEBI:57856"/>
        <dbReference type="ChEBI" id="CHEBI:59789"/>
        <dbReference type="ChEBI" id="CHEBI:90615"/>
        <dbReference type="ChEBI" id="CHEBI:90616"/>
        <dbReference type="EC" id="2.1.1.72"/>
    </reaction>
</comment>
<dbReference type="Gene3D" id="1.10.1020.10">
    <property type="entry name" value="Adenine-specific Methyltransferase, Domain 2"/>
    <property type="match status" value="1"/>
</dbReference>
<dbReference type="GO" id="GO:0008168">
    <property type="term" value="F:methyltransferase activity"/>
    <property type="evidence" value="ECO:0007669"/>
    <property type="project" value="UniProtKB-KW"/>
</dbReference>
<gene>
    <name evidence="7" type="ORF">ACFFTL_22580</name>
</gene>
<dbReference type="PANTHER" id="PTHR30481">
    <property type="entry name" value="DNA ADENINE METHYLASE"/>
    <property type="match status" value="1"/>
</dbReference>
<evidence type="ECO:0000256" key="3">
    <source>
        <dbReference type="ARBA" id="ARBA00022603"/>
    </source>
</evidence>
<accession>A0ABV5RB12</accession>
<evidence type="ECO:0000256" key="6">
    <source>
        <dbReference type="ARBA" id="ARBA00047942"/>
    </source>
</evidence>
<comment type="similarity">
    <text evidence="1">Belongs to the N(4)/N(6)-methyltransferase family.</text>
</comment>
<dbReference type="EC" id="2.1.1.72" evidence="2"/>
<keyword evidence="3 7" id="KW-0489">Methyltransferase</keyword>
<dbReference type="InterPro" id="IPR029063">
    <property type="entry name" value="SAM-dependent_MTases_sf"/>
</dbReference>
<evidence type="ECO:0000256" key="2">
    <source>
        <dbReference type="ARBA" id="ARBA00011900"/>
    </source>
</evidence>
<dbReference type="InterPro" id="IPR023095">
    <property type="entry name" value="Ade_MeTrfase_dom_2"/>
</dbReference>
<keyword evidence="5" id="KW-0949">S-adenosyl-L-methionine</keyword>
<evidence type="ECO:0000313" key="8">
    <source>
        <dbReference type="Proteomes" id="UP001589710"/>
    </source>
</evidence>
<name>A0ABV5RB12_9ACTN</name>
<dbReference type="InterPro" id="IPR012327">
    <property type="entry name" value="MeTrfase_D12"/>
</dbReference>
<sequence>MTAVATPSTDGSLPSSLVSAPAQISEFPRRTAAPLALDNPNAARSRYLSPLRYPGAKSSLVPVIENLLKTSRPSIGQISLLVEPFAGGASTSLRLAAVGAVDRVLLADADPLVARFWQVAAAEPDWLIDRMHEEPVTLERWDYWRSWRPKGSNDRDLAVKCLFLNRTTFSGILHGRAGPIGGRKQASRYTIDCRFNKDALAERIAFVGDLYSKNRIVDVWCKDWRDTLHDVAEWYPDLLPNRVLAYLDPPYVAKSETLYGTSFDPAGGYSAARRGIGVSAWDKGREHYRLAEYLRRRAQYRWILSYDRDDCLLGDPGLYAASRMTPTSEDRESIGIKSWYISKRLVDLNYSVAGFGKGGRAAELLFTTLPASCVPVSESIRAI</sequence>
<evidence type="ECO:0000256" key="5">
    <source>
        <dbReference type="ARBA" id="ARBA00022691"/>
    </source>
</evidence>
<dbReference type="RefSeq" id="WP_345519624.1">
    <property type="nucleotide sequence ID" value="NZ_BAAAXD010000054.1"/>
</dbReference>
<proteinExistence type="inferred from homology"/>
<organism evidence="7 8">
    <name type="scientific">Streptomyces yanii</name>
    <dbReference type="NCBI Taxonomy" id="78510"/>
    <lineage>
        <taxon>Bacteria</taxon>
        <taxon>Bacillati</taxon>
        <taxon>Actinomycetota</taxon>
        <taxon>Actinomycetes</taxon>
        <taxon>Kitasatosporales</taxon>
        <taxon>Streptomycetaceae</taxon>
        <taxon>Streptomyces</taxon>
    </lineage>
</organism>
<evidence type="ECO:0000256" key="4">
    <source>
        <dbReference type="ARBA" id="ARBA00022679"/>
    </source>
</evidence>
<comment type="caution">
    <text evidence="7">The sequence shown here is derived from an EMBL/GenBank/DDBJ whole genome shotgun (WGS) entry which is preliminary data.</text>
</comment>
<dbReference type="Pfam" id="PF02086">
    <property type="entry name" value="MethyltransfD12"/>
    <property type="match status" value="1"/>
</dbReference>
<dbReference type="SUPFAM" id="SSF53335">
    <property type="entry name" value="S-adenosyl-L-methionine-dependent methyltransferases"/>
    <property type="match status" value="1"/>
</dbReference>
<evidence type="ECO:0000313" key="7">
    <source>
        <dbReference type="EMBL" id="MFB9574997.1"/>
    </source>
</evidence>
<keyword evidence="4" id="KW-0808">Transferase</keyword>
<keyword evidence="8" id="KW-1185">Reference proteome</keyword>
<evidence type="ECO:0000256" key="1">
    <source>
        <dbReference type="ARBA" id="ARBA00006594"/>
    </source>
</evidence>
<dbReference type="GO" id="GO:0032259">
    <property type="term" value="P:methylation"/>
    <property type="evidence" value="ECO:0007669"/>
    <property type="project" value="UniProtKB-KW"/>
</dbReference>
<dbReference type="Gene3D" id="3.40.50.150">
    <property type="entry name" value="Vaccinia Virus protein VP39"/>
    <property type="match status" value="1"/>
</dbReference>
<dbReference type="PANTHER" id="PTHR30481:SF2">
    <property type="entry name" value="SITE-SPECIFIC DNA-METHYLTRANSFERASE (ADENINE-SPECIFIC)"/>
    <property type="match status" value="1"/>
</dbReference>
<dbReference type="Proteomes" id="UP001589710">
    <property type="component" value="Unassembled WGS sequence"/>
</dbReference>
<dbReference type="EMBL" id="JBHMCG010000097">
    <property type="protein sequence ID" value="MFB9574997.1"/>
    <property type="molecule type" value="Genomic_DNA"/>
</dbReference>